<evidence type="ECO:0000313" key="12">
    <source>
        <dbReference type="Proteomes" id="UP001596233"/>
    </source>
</evidence>
<evidence type="ECO:0000256" key="4">
    <source>
        <dbReference type="ARBA" id="ARBA00022496"/>
    </source>
</evidence>
<evidence type="ECO:0000256" key="3">
    <source>
        <dbReference type="ARBA" id="ARBA00022475"/>
    </source>
</evidence>
<dbReference type="InterPro" id="IPR003439">
    <property type="entry name" value="ABC_transporter-like_ATP-bd"/>
</dbReference>
<dbReference type="PROSITE" id="PS00211">
    <property type="entry name" value="ABC_TRANSPORTER_1"/>
    <property type="match status" value="1"/>
</dbReference>
<dbReference type="InterPro" id="IPR051535">
    <property type="entry name" value="Siderophore_ABC-ATPase"/>
</dbReference>
<evidence type="ECO:0000256" key="6">
    <source>
        <dbReference type="ARBA" id="ARBA00022840"/>
    </source>
</evidence>
<dbReference type="PROSITE" id="PS50893">
    <property type="entry name" value="ABC_TRANSPORTER_2"/>
    <property type="match status" value="1"/>
</dbReference>
<keyword evidence="6 11" id="KW-0067">ATP-binding</keyword>
<dbReference type="InterPro" id="IPR027417">
    <property type="entry name" value="P-loop_NTPase"/>
</dbReference>
<evidence type="ECO:0000256" key="7">
    <source>
        <dbReference type="ARBA" id="ARBA00023004"/>
    </source>
</evidence>
<keyword evidence="7" id="KW-0408">Iron</keyword>
<name>A0ABW1V5G3_9BACL</name>
<evidence type="ECO:0000256" key="9">
    <source>
        <dbReference type="ARBA" id="ARBA00023136"/>
    </source>
</evidence>
<organism evidence="11 12">
    <name type="scientific">Paenibacillus septentrionalis</name>
    <dbReference type="NCBI Taxonomy" id="429342"/>
    <lineage>
        <taxon>Bacteria</taxon>
        <taxon>Bacillati</taxon>
        <taxon>Bacillota</taxon>
        <taxon>Bacilli</taxon>
        <taxon>Bacillales</taxon>
        <taxon>Paenibacillaceae</taxon>
        <taxon>Paenibacillus</taxon>
    </lineage>
</organism>
<evidence type="ECO:0000256" key="5">
    <source>
        <dbReference type="ARBA" id="ARBA00022741"/>
    </source>
</evidence>
<dbReference type="Proteomes" id="UP001596233">
    <property type="component" value="Unassembled WGS sequence"/>
</dbReference>
<accession>A0ABW1V5G3</accession>
<gene>
    <name evidence="11" type="ORF">ACFP56_15345</name>
</gene>
<comment type="caution">
    <text evidence="11">The sequence shown here is derived from an EMBL/GenBank/DDBJ whole genome shotgun (WGS) entry which is preliminary data.</text>
</comment>
<evidence type="ECO:0000256" key="8">
    <source>
        <dbReference type="ARBA" id="ARBA00023065"/>
    </source>
</evidence>
<evidence type="ECO:0000259" key="10">
    <source>
        <dbReference type="PROSITE" id="PS50893"/>
    </source>
</evidence>
<reference evidence="12" key="1">
    <citation type="journal article" date="2019" name="Int. J. Syst. Evol. Microbiol.">
        <title>The Global Catalogue of Microorganisms (GCM) 10K type strain sequencing project: providing services to taxonomists for standard genome sequencing and annotation.</title>
        <authorList>
            <consortium name="The Broad Institute Genomics Platform"/>
            <consortium name="The Broad Institute Genome Sequencing Center for Infectious Disease"/>
            <person name="Wu L."/>
            <person name="Ma J."/>
        </authorList>
    </citation>
    <scope>NUCLEOTIDE SEQUENCE [LARGE SCALE GENOMIC DNA]</scope>
    <source>
        <strain evidence="12">PCU 280</strain>
    </source>
</reference>
<keyword evidence="5" id="KW-0547">Nucleotide-binding</keyword>
<keyword evidence="3" id="KW-1003">Cell membrane</keyword>
<dbReference type="CDD" id="cd03214">
    <property type="entry name" value="ABC_Iron-Siderophores_B12_Hemin"/>
    <property type="match status" value="1"/>
</dbReference>
<comment type="subcellular location">
    <subcellularLocation>
        <location evidence="1">Cell membrane</location>
        <topology evidence="1">Peripheral membrane protein</topology>
    </subcellularLocation>
</comment>
<evidence type="ECO:0000256" key="1">
    <source>
        <dbReference type="ARBA" id="ARBA00004202"/>
    </source>
</evidence>
<keyword evidence="9" id="KW-0472">Membrane</keyword>
<dbReference type="InterPro" id="IPR017871">
    <property type="entry name" value="ABC_transporter-like_CS"/>
</dbReference>
<dbReference type="Gene3D" id="3.40.50.300">
    <property type="entry name" value="P-loop containing nucleotide triphosphate hydrolases"/>
    <property type="match status" value="1"/>
</dbReference>
<dbReference type="SMART" id="SM00382">
    <property type="entry name" value="AAA"/>
    <property type="match status" value="1"/>
</dbReference>
<dbReference type="EMBL" id="JBHSTE010000005">
    <property type="protein sequence ID" value="MFC6334002.1"/>
    <property type="molecule type" value="Genomic_DNA"/>
</dbReference>
<dbReference type="RefSeq" id="WP_379236089.1">
    <property type="nucleotide sequence ID" value="NZ_JBHSTE010000005.1"/>
</dbReference>
<keyword evidence="4" id="KW-0410">Iron transport</keyword>
<sequence>MLALNEIAIQYSNQSIIKNVSLHVKEGEIVSIIGPNGTGKSTILKAISKRMPVASGSIQFHHQALTDMSVKEISKLMCMVSQSNSSPQDMTVGELVTYGRIPFKKWYERMTREDEEIVQWALEQTHMEAYRDRLVVQLSGGESQRAWIAMALAQQPKMLLLDEPTTYLDIAHQLDVLELVKRLNEELGITIIMVLHDLNHAVQYSDNICVIHNGVVHAYGAPAHIMTPQLIDEVYGVKADIDYVDGTPRIHILKK</sequence>
<keyword evidence="8" id="KW-0406">Ion transport</keyword>
<evidence type="ECO:0000256" key="2">
    <source>
        <dbReference type="ARBA" id="ARBA00022448"/>
    </source>
</evidence>
<dbReference type="GO" id="GO:0005524">
    <property type="term" value="F:ATP binding"/>
    <property type="evidence" value="ECO:0007669"/>
    <property type="project" value="UniProtKB-KW"/>
</dbReference>
<keyword evidence="2" id="KW-0813">Transport</keyword>
<protein>
    <submittedName>
        <fullName evidence="11">ABC transporter ATP-binding protein</fullName>
    </submittedName>
</protein>
<dbReference type="PANTHER" id="PTHR42771">
    <property type="entry name" value="IRON(3+)-HYDROXAMATE IMPORT ATP-BINDING PROTEIN FHUC"/>
    <property type="match status" value="1"/>
</dbReference>
<dbReference type="SUPFAM" id="SSF52540">
    <property type="entry name" value="P-loop containing nucleoside triphosphate hydrolases"/>
    <property type="match status" value="1"/>
</dbReference>
<dbReference type="InterPro" id="IPR003593">
    <property type="entry name" value="AAA+_ATPase"/>
</dbReference>
<evidence type="ECO:0000313" key="11">
    <source>
        <dbReference type="EMBL" id="MFC6334002.1"/>
    </source>
</evidence>
<dbReference type="Pfam" id="PF00005">
    <property type="entry name" value="ABC_tran"/>
    <property type="match status" value="1"/>
</dbReference>
<keyword evidence="12" id="KW-1185">Reference proteome</keyword>
<proteinExistence type="predicted"/>
<dbReference type="PANTHER" id="PTHR42771:SF4">
    <property type="entry name" value="IRON(3+)-HYDROXAMATE IMPORT ATP-BINDING PROTEIN FHUC"/>
    <property type="match status" value="1"/>
</dbReference>
<feature type="domain" description="ABC transporter" evidence="10">
    <location>
        <begin position="2"/>
        <end position="238"/>
    </location>
</feature>